<protein>
    <submittedName>
        <fullName evidence="2">Uncharacterized protein</fullName>
    </submittedName>
</protein>
<sequence length="106" mass="11954">MNQSDLIRTIGDILTQVDVLRSDFSRRTDTRNQLDDIREDLDGFQRQLVRKLINTNTPEFTGAAKSLTSLNSDLKRTIDDVGKVADTLNTLVQLVGVIQRIVKVII</sequence>
<proteinExistence type="predicted"/>
<name>A0A451AYW3_9GAMM</name>
<dbReference type="AlphaFoldDB" id="A0A451AYW3"/>
<gene>
    <name evidence="1" type="ORF">BECKUNK1418G_GA0071005_105015</name>
    <name evidence="2" type="ORF">BECKUNK1418H_GA0071006_105514</name>
</gene>
<evidence type="ECO:0000313" key="2">
    <source>
        <dbReference type="EMBL" id="VFK71226.1"/>
    </source>
</evidence>
<reference evidence="2" key="1">
    <citation type="submission" date="2019-02" db="EMBL/GenBank/DDBJ databases">
        <authorList>
            <person name="Gruber-Vodicka R. H."/>
            <person name="Seah K. B. B."/>
        </authorList>
    </citation>
    <scope>NUCLEOTIDE SEQUENCE</scope>
    <source>
        <strain evidence="2">BECK_BY19</strain>
        <strain evidence="1">BECK_BY8</strain>
    </source>
</reference>
<evidence type="ECO:0000313" key="1">
    <source>
        <dbReference type="EMBL" id="VFK64760.1"/>
    </source>
</evidence>
<dbReference type="EMBL" id="CAADFZ010000050">
    <property type="protein sequence ID" value="VFK64760.1"/>
    <property type="molecule type" value="Genomic_DNA"/>
</dbReference>
<accession>A0A451AYW3</accession>
<dbReference type="EMBL" id="CAADGD010000055">
    <property type="protein sequence ID" value="VFK71226.1"/>
    <property type="molecule type" value="Genomic_DNA"/>
</dbReference>
<organism evidence="2">
    <name type="scientific">Candidatus Kentrum sp. UNK</name>
    <dbReference type="NCBI Taxonomy" id="2126344"/>
    <lineage>
        <taxon>Bacteria</taxon>
        <taxon>Pseudomonadati</taxon>
        <taxon>Pseudomonadota</taxon>
        <taxon>Gammaproteobacteria</taxon>
        <taxon>Candidatus Kentrum</taxon>
    </lineage>
</organism>